<reference evidence="1" key="1">
    <citation type="submission" date="2021-01" db="EMBL/GenBank/DDBJ databases">
        <authorList>
            <person name="Corre E."/>
            <person name="Pelletier E."/>
            <person name="Niang G."/>
            <person name="Scheremetjew M."/>
            <person name="Finn R."/>
            <person name="Kale V."/>
            <person name="Holt S."/>
            <person name="Cochrane G."/>
            <person name="Meng A."/>
            <person name="Brown T."/>
            <person name="Cohen L."/>
        </authorList>
    </citation>
    <scope>NUCLEOTIDE SEQUENCE</scope>
    <source>
        <strain evidence="1">CCMP3105</strain>
    </source>
</reference>
<protein>
    <submittedName>
        <fullName evidence="1">Uncharacterized protein</fullName>
    </submittedName>
</protein>
<sequence length="355" mass="39383">MAAAHSRGGFSQQMEAMSQLSLQDMRYAARQSLAAREELNLLVKNGTKRAEDNRESNWFGEDGFLPDDEDPLVHVTQEMEERLPPAVHYEVVFKRIAIRRRPSEEGKVFGTAVMGEKLATYSWDETGKWRQIHFRLLGGWGSKVVAWVMVSHPQLGVLIRPEGGQAAEATPTVGLAPVVPLQVAAKQQETTPAAKAGPLPVGVEALEEAARKLEELQARHGSAGAGKKDKKVSELELLQGAKPEESEEEEVEPLHTVSPEGFTYATVEELDEGAESGGIQYQVVHKPFVAIRHQAIPKGKVVNSMEYGEYIDTFGWDNRKKWRKLFCRMPDGRIIVAWMMTEHPELGILLEPAAG</sequence>
<proteinExistence type="predicted"/>
<organism evidence="1">
    <name type="scientific">Alexandrium monilatum</name>
    <dbReference type="NCBI Taxonomy" id="311494"/>
    <lineage>
        <taxon>Eukaryota</taxon>
        <taxon>Sar</taxon>
        <taxon>Alveolata</taxon>
        <taxon>Dinophyceae</taxon>
        <taxon>Gonyaulacales</taxon>
        <taxon>Pyrocystaceae</taxon>
        <taxon>Alexandrium</taxon>
    </lineage>
</organism>
<gene>
    <name evidence="1" type="ORF">AMON00008_LOCUS43713</name>
</gene>
<name>A0A7S4S1J9_9DINO</name>
<evidence type="ECO:0000313" key="1">
    <source>
        <dbReference type="EMBL" id="CAE4631757.1"/>
    </source>
</evidence>
<accession>A0A7S4S1J9</accession>
<dbReference type="EMBL" id="HBNR01062028">
    <property type="protein sequence ID" value="CAE4631757.1"/>
    <property type="molecule type" value="Transcribed_RNA"/>
</dbReference>
<dbReference type="AlphaFoldDB" id="A0A7S4S1J9"/>